<dbReference type="InterPro" id="IPR043129">
    <property type="entry name" value="ATPase_NBD"/>
</dbReference>
<comment type="catalytic activity">
    <reaction evidence="3">
        <text>D-glucose + ATP = D-glucose 6-phosphate + ADP + H(+)</text>
        <dbReference type="Rhea" id="RHEA:17825"/>
        <dbReference type="ChEBI" id="CHEBI:4167"/>
        <dbReference type="ChEBI" id="CHEBI:15378"/>
        <dbReference type="ChEBI" id="CHEBI:30616"/>
        <dbReference type="ChEBI" id="CHEBI:61548"/>
        <dbReference type="ChEBI" id="CHEBI:456216"/>
        <dbReference type="EC" id="2.7.1.2"/>
    </reaction>
</comment>
<dbReference type="NCBIfam" id="NF001415">
    <property type="entry name" value="PRK00292.1-2"/>
    <property type="match status" value="1"/>
</dbReference>
<dbReference type="RefSeq" id="WP_252659971.1">
    <property type="nucleotide sequence ID" value="NZ_CP098611.1"/>
</dbReference>
<dbReference type="CDD" id="cd24008">
    <property type="entry name" value="ASKHA_NBD_GLK"/>
    <property type="match status" value="1"/>
</dbReference>
<evidence type="ECO:0000313" key="5">
    <source>
        <dbReference type="EMBL" id="USR89459.1"/>
    </source>
</evidence>
<keyword evidence="3" id="KW-0324">Glycolysis</keyword>
<dbReference type="EMBL" id="CP098611">
    <property type="protein sequence ID" value="USR89459.1"/>
    <property type="molecule type" value="Genomic_DNA"/>
</dbReference>
<protein>
    <recommendedName>
        <fullName evidence="3">Glucokinase</fullName>
        <ecNumber evidence="3">2.7.1.2</ecNumber>
    </recommendedName>
    <alternativeName>
        <fullName evidence="3">Glucose kinase</fullName>
    </alternativeName>
</protein>
<dbReference type="Gene3D" id="3.30.420.40">
    <property type="match status" value="1"/>
</dbReference>
<gene>
    <name evidence="3" type="primary">glk</name>
    <name evidence="5" type="ORF">NEA10_11205</name>
</gene>
<evidence type="ECO:0000313" key="6">
    <source>
        <dbReference type="Proteomes" id="UP001056708"/>
    </source>
</evidence>
<dbReference type="PANTHER" id="PTHR47363:SF1">
    <property type="entry name" value="GLUCOKINASE"/>
    <property type="match status" value="1"/>
</dbReference>
<keyword evidence="2 3" id="KW-0418">Kinase</keyword>
<name>A0ABY5AJV8_9CYAN</name>
<dbReference type="EC" id="2.7.1.2" evidence="3"/>
<accession>A0ABY5AJV8</accession>
<keyword evidence="3" id="KW-0547">Nucleotide-binding</keyword>
<keyword evidence="3" id="KW-0067">ATP-binding</keyword>
<proteinExistence type="inferred from homology"/>
<keyword evidence="1 3" id="KW-0808">Transferase</keyword>
<keyword evidence="3" id="KW-0963">Cytoplasm</keyword>
<keyword evidence="6" id="KW-1185">Reference proteome</keyword>
<feature type="binding site" evidence="3">
    <location>
        <begin position="7"/>
        <end position="12"/>
    </location>
    <ligand>
        <name>ATP</name>
        <dbReference type="ChEBI" id="CHEBI:30616"/>
    </ligand>
</feature>
<organism evidence="5 6">
    <name type="scientific">Phormidium yuhuli AB48</name>
    <dbReference type="NCBI Taxonomy" id="2940671"/>
    <lineage>
        <taxon>Bacteria</taxon>
        <taxon>Bacillati</taxon>
        <taxon>Cyanobacteriota</taxon>
        <taxon>Cyanophyceae</taxon>
        <taxon>Oscillatoriophycideae</taxon>
        <taxon>Oscillatoriales</taxon>
        <taxon>Oscillatoriaceae</taxon>
        <taxon>Phormidium</taxon>
        <taxon>Phormidium yuhuli</taxon>
    </lineage>
</organism>
<dbReference type="Pfam" id="PF02685">
    <property type="entry name" value="Glucokinase"/>
    <property type="match status" value="1"/>
</dbReference>
<sequence>MSIVLAGDIGGTKTILRLVEVTQHPDHPQLKVLHEDTYPSQDYPDLVPIAASFLKDADYSDPVQRACFGIAGPVVNNTSQLTNLSWSLEGTRLAQELEIESVTLINDFAAIGYGVLGLEEGNLHRLQEVDPAQKQRRDVPLAVLGAGTGLGECFLISCGSQTYVGATEGGHSDFAPRTALEFELLDYLKTSQGLGRVSVERVVSGQGIVSIYEFLCDRHFADHENCRQMLAAETPAAAISQAALEESDEIAQKTMEMFVSAYGAEAGNLALKLLPYRGLYIAGGIAAKILPLLHRHETFMNAYLDKGRVSPLLKEIPVEVVLEPKVGLIGAAICADLNS</sequence>
<dbReference type="Gene3D" id="3.40.367.20">
    <property type="match status" value="1"/>
</dbReference>
<evidence type="ECO:0000256" key="1">
    <source>
        <dbReference type="ARBA" id="ARBA00022679"/>
    </source>
</evidence>
<comment type="similarity">
    <text evidence="3 4">Belongs to the bacterial glucokinase family.</text>
</comment>
<dbReference type="HAMAP" id="MF_00524">
    <property type="entry name" value="Glucokinase"/>
    <property type="match status" value="1"/>
</dbReference>
<dbReference type="InterPro" id="IPR003836">
    <property type="entry name" value="Glucokinase"/>
</dbReference>
<dbReference type="Proteomes" id="UP001056708">
    <property type="component" value="Chromosome"/>
</dbReference>
<reference evidence="5" key="1">
    <citation type="submission" date="2022-06" db="EMBL/GenBank/DDBJ databases">
        <title>Genome sequence of Phormidium yuhuli AB48 isolated from an industrial photobioreactor environment.</title>
        <authorList>
            <person name="Qiu Y."/>
            <person name="Noonan A.J.C."/>
            <person name="Dofher K."/>
            <person name="Koch M."/>
            <person name="Kieft B."/>
            <person name="Lin X."/>
            <person name="Ziels R.M."/>
            <person name="Hallam S.J."/>
        </authorList>
    </citation>
    <scope>NUCLEOTIDE SEQUENCE</scope>
    <source>
        <strain evidence="5">AB48</strain>
    </source>
</reference>
<evidence type="ECO:0000256" key="2">
    <source>
        <dbReference type="ARBA" id="ARBA00022777"/>
    </source>
</evidence>
<dbReference type="GO" id="GO:0004340">
    <property type="term" value="F:glucokinase activity"/>
    <property type="evidence" value="ECO:0007669"/>
    <property type="project" value="UniProtKB-EC"/>
</dbReference>
<comment type="subcellular location">
    <subcellularLocation>
        <location evidence="3">Cytoplasm</location>
    </subcellularLocation>
</comment>
<evidence type="ECO:0000256" key="4">
    <source>
        <dbReference type="RuleBase" id="RU004046"/>
    </source>
</evidence>
<dbReference type="SUPFAM" id="SSF53067">
    <property type="entry name" value="Actin-like ATPase domain"/>
    <property type="match status" value="1"/>
</dbReference>
<dbReference type="NCBIfam" id="TIGR00749">
    <property type="entry name" value="glk"/>
    <property type="match status" value="1"/>
</dbReference>
<dbReference type="PANTHER" id="PTHR47363">
    <property type="entry name" value="GLUCOKINASE"/>
    <property type="match status" value="1"/>
</dbReference>
<evidence type="ECO:0000256" key="3">
    <source>
        <dbReference type="HAMAP-Rule" id="MF_00524"/>
    </source>
</evidence>